<proteinExistence type="predicted"/>
<comment type="caution">
    <text evidence="1">The sequence shown here is derived from an EMBL/GenBank/DDBJ whole genome shotgun (WGS) entry which is preliminary data.</text>
</comment>
<dbReference type="AlphaFoldDB" id="A0A9D7SZH2"/>
<reference evidence="1 2" key="1">
    <citation type="submission" date="2020-10" db="EMBL/GenBank/DDBJ databases">
        <title>Connecting structure to function with the recovery of over 1000 high-quality activated sludge metagenome-assembled genomes encoding full-length rRNA genes using long-read sequencing.</title>
        <authorList>
            <person name="Singleton C.M."/>
            <person name="Petriglieri F."/>
            <person name="Kristensen J.M."/>
            <person name="Kirkegaard R.H."/>
            <person name="Michaelsen T.Y."/>
            <person name="Andersen M.H."/>
            <person name="Karst S.M."/>
            <person name="Dueholm M.S."/>
            <person name="Nielsen P.H."/>
            <person name="Albertsen M."/>
        </authorList>
    </citation>
    <scope>NUCLEOTIDE SEQUENCE [LARGE SCALE GENOMIC DNA]</scope>
    <source>
        <strain evidence="1">Ribe_18-Q3-R11-54_MAXAC.273</strain>
    </source>
</reference>
<accession>A0A9D7SZH2</accession>
<organism evidence="1 2">
    <name type="scientific">Candidatus Opimibacter skivensis</name>
    <dbReference type="NCBI Taxonomy" id="2982028"/>
    <lineage>
        <taxon>Bacteria</taxon>
        <taxon>Pseudomonadati</taxon>
        <taxon>Bacteroidota</taxon>
        <taxon>Saprospiria</taxon>
        <taxon>Saprospirales</taxon>
        <taxon>Saprospiraceae</taxon>
        <taxon>Candidatus Opimibacter</taxon>
    </lineage>
</organism>
<evidence type="ECO:0000313" key="2">
    <source>
        <dbReference type="Proteomes" id="UP000808337"/>
    </source>
</evidence>
<gene>
    <name evidence="1" type="ORF">IPP15_21125</name>
</gene>
<sequence length="125" mass="14441">MKLCSGHYGGEDEWARYLELDRKQYGRSSPPIRTQEQIFDQWNIFSGQNGTTLEKCRLVFDIISSLILQCMIIYTPTSCQSILHDLSIIPLLKTSLQNPKLSQRILFGTDFYVVRNHKSRTRNAG</sequence>
<protein>
    <submittedName>
        <fullName evidence="1">Uncharacterized protein</fullName>
    </submittedName>
</protein>
<evidence type="ECO:0000313" key="1">
    <source>
        <dbReference type="EMBL" id="MBK9984832.1"/>
    </source>
</evidence>
<name>A0A9D7SZH2_9BACT</name>
<dbReference type="EMBL" id="JADKGY010000031">
    <property type="protein sequence ID" value="MBK9984832.1"/>
    <property type="molecule type" value="Genomic_DNA"/>
</dbReference>
<dbReference type="Proteomes" id="UP000808337">
    <property type="component" value="Unassembled WGS sequence"/>
</dbReference>